<keyword evidence="1" id="KW-0472">Membrane</keyword>
<evidence type="ECO:0000313" key="3">
    <source>
        <dbReference type="Proteomes" id="UP000295578"/>
    </source>
</evidence>
<evidence type="ECO:0008006" key="4">
    <source>
        <dbReference type="Google" id="ProtNLM"/>
    </source>
</evidence>
<dbReference type="EMBL" id="SMKY01000108">
    <property type="protein sequence ID" value="TDD79607.1"/>
    <property type="molecule type" value="Genomic_DNA"/>
</dbReference>
<sequence>MAVARSVLLPSSLRGARVLMFVVAGLSVVWSLAFLVGYGWTAENFGAVLLQLIPGGLSLFLALRLATGRRRVRTGVVALEIVWMLIALGRLGQGDATGVLGLLIPAVILILVTRRTARDHFASKGSGYF</sequence>
<dbReference type="OrthoDB" id="3483111at2"/>
<dbReference type="Proteomes" id="UP000295578">
    <property type="component" value="Unassembled WGS sequence"/>
</dbReference>
<proteinExistence type="predicted"/>
<evidence type="ECO:0000256" key="1">
    <source>
        <dbReference type="SAM" id="Phobius"/>
    </source>
</evidence>
<accession>A0A4V6PES6</accession>
<keyword evidence="1" id="KW-1133">Transmembrane helix</keyword>
<comment type="caution">
    <text evidence="2">The sequence shown here is derived from an EMBL/GenBank/DDBJ whole genome shotgun (WGS) entry which is preliminary data.</text>
</comment>
<organism evidence="2 3">
    <name type="scientific">Actinomadura darangshiensis</name>
    <dbReference type="NCBI Taxonomy" id="705336"/>
    <lineage>
        <taxon>Bacteria</taxon>
        <taxon>Bacillati</taxon>
        <taxon>Actinomycetota</taxon>
        <taxon>Actinomycetes</taxon>
        <taxon>Streptosporangiales</taxon>
        <taxon>Thermomonosporaceae</taxon>
        <taxon>Actinomadura</taxon>
    </lineage>
</organism>
<name>A0A4V6PES6_9ACTN</name>
<dbReference type="RefSeq" id="WP_132199516.1">
    <property type="nucleotide sequence ID" value="NZ_SMKY01000108.1"/>
</dbReference>
<keyword evidence="1" id="KW-0812">Transmembrane</keyword>
<evidence type="ECO:0000313" key="2">
    <source>
        <dbReference type="EMBL" id="TDD79607.1"/>
    </source>
</evidence>
<feature type="transmembrane region" description="Helical" evidence="1">
    <location>
        <begin position="18"/>
        <end position="39"/>
    </location>
</feature>
<keyword evidence="3" id="KW-1185">Reference proteome</keyword>
<feature type="transmembrane region" description="Helical" evidence="1">
    <location>
        <begin position="75"/>
        <end position="92"/>
    </location>
</feature>
<reference evidence="2 3" key="1">
    <citation type="submission" date="2019-03" db="EMBL/GenBank/DDBJ databases">
        <title>Draft genome sequences of novel Actinobacteria.</title>
        <authorList>
            <person name="Sahin N."/>
            <person name="Ay H."/>
            <person name="Saygin H."/>
        </authorList>
    </citation>
    <scope>NUCLEOTIDE SEQUENCE [LARGE SCALE GENOMIC DNA]</scope>
    <source>
        <strain evidence="2 3">DSM 45941</strain>
    </source>
</reference>
<dbReference type="AlphaFoldDB" id="A0A4V6PES6"/>
<gene>
    <name evidence="2" type="ORF">E1293_22950</name>
</gene>
<protein>
    <recommendedName>
        <fullName evidence="4">DUF2568 domain-containing protein</fullName>
    </recommendedName>
</protein>
<feature type="transmembrane region" description="Helical" evidence="1">
    <location>
        <begin position="45"/>
        <end position="63"/>
    </location>
</feature>
<feature type="transmembrane region" description="Helical" evidence="1">
    <location>
        <begin position="98"/>
        <end position="117"/>
    </location>
</feature>